<evidence type="ECO:0000256" key="2">
    <source>
        <dbReference type="SAM" id="SignalP"/>
    </source>
</evidence>
<dbReference type="SUPFAM" id="SSF48452">
    <property type="entry name" value="TPR-like"/>
    <property type="match status" value="1"/>
</dbReference>
<evidence type="ECO:0000313" key="3">
    <source>
        <dbReference type="EMBL" id="SFN23143.1"/>
    </source>
</evidence>
<dbReference type="InterPro" id="IPR019734">
    <property type="entry name" value="TPR_rpt"/>
</dbReference>
<organism evidence="3 4">
    <name type="scientific">Formivibrio citricus</name>
    <dbReference type="NCBI Taxonomy" id="83765"/>
    <lineage>
        <taxon>Bacteria</taxon>
        <taxon>Pseudomonadati</taxon>
        <taxon>Pseudomonadota</taxon>
        <taxon>Betaproteobacteria</taxon>
        <taxon>Neisseriales</taxon>
        <taxon>Chitinibacteraceae</taxon>
        <taxon>Formivibrio</taxon>
    </lineage>
</organism>
<protein>
    <submittedName>
        <fullName evidence="3">Type IV pilus assembly protein PilF</fullName>
    </submittedName>
</protein>
<dbReference type="InterPro" id="IPR052943">
    <property type="entry name" value="TMTC_O-mannosyl-trnsfr"/>
</dbReference>
<proteinExistence type="predicted"/>
<dbReference type="NCBIfam" id="TIGR02521">
    <property type="entry name" value="type_IV_pilW"/>
    <property type="match status" value="1"/>
</dbReference>
<feature type="signal peptide" evidence="2">
    <location>
        <begin position="1"/>
        <end position="24"/>
    </location>
</feature>
<dbReference type="EMBL" id="FOVE01000005">
    <property type="protein sequence ID" value="SFN23143.1"/>
    <property type="molecule type" value="Genomic_DNA"/>
</dbReference>
<dbReference type="SMART" id="SM00028">
    <property type="entry name" value="TPR"/>
    <property type="match status" value="4"/>
</dbReference>
<dbReference type="OrthoDB" id="9814042at2"/>
<keyword evidence="1" id="KW-0802">TPR repeat</keyword>
<gene>
    <name evidence="3" type="ORF">SAMN05660284_00942</name>
</gene>
<name>A0A1I4XCB6_9NEIS</name>
<evidence type="ECO:0000313" key="4">
    <source>
        <dbReference type="Proteomes" id="UP000242869"/>
    </source>
</evidence>
<accession>A0A1I4XCB6</accession>
<dbReference type="PANTHER" id="PTHR44809">
    <property type="match status" value="1"/>
</dbReference>
<evidence type="ECO:0000256" key="1">
    <source>
        <dbReference type="PROSITE-ProRule" id="PRU00339"/>
    </source>
</evidence>
<dbReference type="InterPro" id="IPR013360">
    <property type="entry name" value="Pilus_4_PilW"/>
</dbReference>
<feature type="repeat" description="TPR" evidence="1">
    <location>
        <begin position="66"/>
        <end position="99"/>
    </location>
</feature>
<dbReference type="InterPro" id="IPR011990">
    <property type="entry name" value="TPR-like_helical_dom_sf"/>
</dbReference>
<dbReference type="Gene3D" id="1.25.40.10">
    <property type="entry name" value="Tetratricopeptide repeat domain"/>
    <property type="match status" value="1"/>
</dbReference>
<dbReference type="STRING" id="83765.SAMN05660284_00942"/>
<keyword evidence="4" id="KW-1185">Reference proteome</keyword>
<dbReference type="PROSITE" id="PS50005">
    <property type="entry name" value="TPR"/>
    <property type="match status" value="2"/>
</dbReference>
<dbReference type="Proteomes" id="UP000242869">
    <property type="component" value="Unassembled WGS sequence"/>
</dbReference>
<dbReference type="Pfam" id="PF13181">
    <property type="entry name" value="TPR_8"/>
    <property type="match status" value="1"/>
</dbReference>
<reference evidence="4" key="1">
    <citation type="submission" date="2016-10" db="EMBL/GenBank/DDBJ databases">
        <authorList>
            <person name="Varghese N."/>
            <person name="Submissions S."/>
        </authorList>
    </citation>
    <scope>NUCLEOTIDE SEQUENCE [LARGE SCALE GENOMIC DNA]</scope>
    <source>
        <strain evidence="4">DSM 6150</strain>
    </source>
</reference>
<keyword evidence="2" id="KW-0732">Signal</keyword>
<feature type="chain" id="PRO_5017473950" evidence="2">
    <location>
        <begin position="25"/>
        <end position="249"/>
    </location>
</feature>
<feature type="repeat" description="TPR" evidence="1">
    <location>
        <begin position="136"/>
        <end position="169"/>
    </location>
</feature>
<dbReference type="PANTHER" id="PTHR44809:SF1">
    <property type="entry name" value="PROTEIN O-MANNOSYL-TRANSFERASE TMTC1"/>
    <property type="match status" value="1"/>
</dbReference>
<dbReference type="AlphaFoldDB" id="A0A1I4XCB6"/>
<sequence>MMKWMQRLMLTMLALTAVLPAAQAETSSEERANIRTQLAAEYFKRRQFGVAMEEARKAVVADPKYAPAYNMLALINMELREDSAARDYFRQASALAPADSDIHHNYGYFLCERGETSAGIAEYMAALKNPLYPVPDKTLVAAGVCAEKAGQQKEAQGYFERALRYRPENALAKLSLANILLAQGKLPESRRYLMELVKIQNPAPVEVLWLGVRVERKLGNRPGELQYADQLRRLYPESLEASRLLAGQY</sequence>
<dbReference type="Pfam" id="PF13432">
    <property type="entry name" value="TPR_16"/>
    <property type="match status" value="1"/>
</dbReference>